<feature type="compositionally biased region" description="Polar residues" evidence="1">
    <location>
        <begin position="39"/>
        <end position="55"/>
    </location>
</feature>
<gene>
    <name evidence="2" type="ORF">SAMN05444169_2972</name>
</gene>
<sequence>MSRHNEMPPVPPANRSPKGTGDHTDVNKDAAKVKGEVNTAEQGETANIKQNTTNAGFFKGRRVK</sequence>
<accession>A0A1M5KNH6</accession>
<feature type="region of interest" description="Disordered" evidence="1">
    <location>
        <begin position="1"/>
        <end position="64"/>
    </location>
</feature>
<organism evidence="2 3">
    <name type="scientific">Bradyrhizobium erythrophlei</name>
    <dbReference type="NCBI Taxonomy" id="1437360"/>
    <lineage>
        <taxon>Bacteria</taxon>
        <taxon>Pseudomonadati</taxon>
        <taxon>Pseudomonadota</taxon>
        <taxon>Alphaproteobacteria</taxon>
        <taxon>Hyphomicrobiales</taxon>
        <taxon>Nitrobacteraceae</taxon>
        <taxon>Bradyrhizobium</taxon>
    </lineage>
</organism>
<feature type="compositionally biased region" description="Basic and acidic residues" evidence="1">
    <location>
        <begin position="20"/>
        <end position="35"/>
    </location>
</feature>
<protein>
    <submittedName>
        <fullName evidence="2">Uncharacterized protein</fullName>
    </submittedName>
</protein>
<dbReference type="Proteomes" id="UP000190675">
    <property type="component" value="Chromosome I"/>
</dbReference>
<proteinExistence type="predicted"/>
<evidence type="ECO:0000256" key="1">
    <source>
        <dbReference type="SAM" id="MobiDB-lite"/>
    </source>
</evidence>
<name>A0A1M5KNH6_9BRAD</name>
<dbReference type="OrthoDB" id="7190664at2"/>
<dbReference type="EMBL" id="LT670818">
    <property type="protein sequence ID" value="SHG54362.1"/>
    <property type="molecule type" value="Genomic_DNA"/>
</dbReference>
<dbReference type="AlphaFoldDB" id="A0A1M5KNH6"/>
<dbReference type="RefSeq" id="WP_079566596.1">
    <property type="nucleotide sequence ID" value="NZ_LT670818.1"/>
</dbReference>
<reference evidence="2 3" key="1">
    <citation type="submission" date="2016-11" db="EMBL/GenBank/DDBJ databases">
        <authorList>
            <person name="Jaros S."/>
            <person name="Januszkiewicz K."/>
            <person name="Wedrychowicz H."/>
        </authorList>
    </citation>
    <scope>NUCLEOTIDE SEQUENCE [LARGE SCALE GENOMIC DNA]</scope>
    <source>
        <strain evidence="2 3">GAS242</strain>
    </source>
</reference>
<evidence type="ECO:0000313" key="2">
    <source>
        <dbReference type="EMBL" id="SHG54362.1"/>
    </source>
</evidence>
<evidence type="ECO:0000313" key="3">
    <source>
        <dbReference type="Proteomes" id="UP000190675"/>
    </source>
</evidence>